<dbReference type="Pfam" id="PF12311">
    <property type="entry name" value="DUF3632"/>
    <property type="match status" value="1"/>
</dbReference>
<accession>A0A7C8JGI8</accession>
<reference evidence="1 2" key="1">
    <citation type="submission" date="2019-06" db="EMBL/GenBank/DDBJ databases">
        <authorList>
            <person name="Palmer J.M."/>
        </authorList>
    </citation>
    <scope>NUCLEOTIDE SEQUENCE [LARGE SCALE GENOMIC DNA]</scope>
    <source>
        <strain evidence="1 2">TWF703</strain>
    </source>
</reference>
<name>A0A7C8JGI8_ORBOL</name>
<dbReference type="PANTHER" id="PTHR38797:SF6">
    <property type="match status" value="1"/>
</dbReference>
<dbReference type="PANTHER" id="PTHR38797">
    <property type="entry name" value="NUCLEAR PORE COMPLEX PROTEIN NUP85-RELATED"/>
    <property type="match status" value="1"/>
</dbReference>
<dbReference type="Proteomes" id="UP000480548">
    <property type="component" value="Unassembled WGS sequence"/>
</dbReference>
<comment type="caution">
    <text evidence="1">The sequence shown here is derived from an EMBL/GenBank/DDBJ whole genome shotgun (WGS) entry which is preliminary data.</text>
</comment>
<dbReference type="EMBL" id="WIQZ01000124">
    <property type="protein sequence ID" value="KAF3122117.1"/>
    <property type="molecule type" value="Genomic_DNA"/>
</dbReference>
<dbReference type="InterPro" id="IPR022085">
    <property type="entry name" value="OpdG"/>
</dbReference>
<evidence type="ECO:0000313" key="2">
    <source>
        <dbReference type="Proteomes" id="UP000480548"/>
    </source>
</evidence>
<organism evidence="1 2">
    <name type="scientific">Orbilia oligospora</name>
    <name type="common">Nematode-trapping fungus</name>
    <name type="synonym">Arthrobotrys oligospora</name>
    <dbReference type="NCBI Taxonomy" id="2813651"/>
    <lineage>
        <taxon>Eukaryota</taxon>
        <taxon>Fungi</taxon>
        <taxon>Dikarya</taxon>
        <taxon>Ascomycota</taxon>
        <taxon>Pezizomycotina</taxon>
        <taxon>Orbiliomycetes</taxon>
        <taxon>Orbiliales</taxon>
        <taxon>Orbiliaceae</taxon>
        <taxon>Orbilia</taxon>
    </lineage>
</organism>
<evidence type="ECO:0000313" key="1">
    <source>
        <dbReference type="EMBL" id="KAF3122117.1"/>
    </source>
</evidence>
<dbReference type="AlphaFoldDB" id="A0A7C8JGI8"/>
<gene>
    <name evidence="1" type="ORF">TWF703_001499</name>
</gene>
<proteinExistence type="predicted"/>
<dbReference type="InterPro" id="IPR053204">
    <property type="entry name" value="Oxopyrrolidines_Biosynth-assoc"/>
</dbReference>
<sequence length="306" mass="34725">MLHFCIGKFEGNLLQMPTAKQTIESSPQYLTLTSFTNFQSTELTALSSLTSSITPTTPPYTISTYLETLWNSFLLLVCQTEWSSLTHTKLAIFVQRLQNHSSSSSPFDEQNDNTPLPKYNDTEFTWSQLPDLNIYIRDWYNFSPPFSQSSTPLPGLVFSKDEWINLNAFLATLTRTSLSAEIPKSPTDYSLYAIWSLRCLEVSPETLHTLDPADIQTAAVWIVTAKTEIYKLCKEGKEYEGNLARGGEGFSEKGWKGFSLERWAVWEDAFKRLLELENEKEDVEIGVIRLVRQATVVMRMVGASNP</sequence>
<protein>
    <submittedName>
        <fullName evidence="1">Uncharacterized protein</fullName>
    </submittedName>
</protein>